<dbReference type="InterPro" id="IPR038690">
    <property type="entry name" value="NusG_2_sf"/>
</dbReference>
<comment type="caution">
    <text evidence="1">The sequence shown here is derived from an EMBL/GenBank/DDBJ whole genome shotgun (WGS) entry which is preliminary data.</text>
</comment>
<dbReference type="Proteomes" id="UP000823616">
    <property type="component" value="Unassembled WGS sequence"/>
</dbReference>
<evidence type="ECO:0000313" key="1">
    <source>
        <dbReference type="EMBL" id="MBO8450965.1"/>
    </source>
</evidence>
<name>A0A9D9EQQ1_9SPIR</name>
<protein>
    <submittedName>
        <fullName evidence="1">NusG domain II-containing protein</fullName>
    </submittedName>
</protein>
<sequence length="132" mass="13809">MRFFKPADIAVLVAAAALAVIPAFRKKEDGRLTAEIFSPAPEGGTVCAVYPLAGNRTVQVAGREGPLVIQIKEESISVTEAPCRGKLCVHAPPLQKDGEWTACIPGGVLIRLRAEHTAAEAGGESGLDAVSY</sequence>
<dbReference type="Gene3D" id="2.60.320.10">
    <property type="entry name" value="N-utilization substance G protein NusG, insert domain"/>
    <property type="match status" value="1"/>
</dbReference>
<reference evidence="1" key="1">
    <citation type="submission" date="2020-10" db="EMBL/GenBank/DDBJ databases">
        <authorList>
            <person name="Gilroy R."/>
        </authorList>
    </citation>
    <scope>NUCLEOTIDE SEQUENCE</scope>
    <source>
        <strain evidence="1">B3-4054</strain>
    </source>
</reference>
<organism evidence="1 2">
    <name type="scientific">Candidatus Avitreponema avistercoris</name>
    <dbReference type="NCBI Taxonomy" id="2840705"/>
    <lineage>
        <taxon>Bacteria</taxon>
        <taxon>Pseudomonadati</taxon>
        <taxon>Spirochaetota</taxon>
        <taxon>Spirochaetia</taxon>
        <taxon>Spirochaetales</taxon>
        <taxon>Candidatus Avitreponema</taxon>
    </lineage>
</organism>
<reference evidence="1" key="2">
    <citation type="journal article" date="2021" name="PeerJ">
        <title>Extensive microbial diversity within the chicken gut microbiome revealed by metagenomics and culture.</title>
        <authorList>
            <person name="Gilroy R."/>
            <person name="Ravi A."/>
            <person name="Getino M."/>
            <person name="Pursley I."/>
            <person name="Horton D.L."/>
            <person name="Alikhan N.F."/>
            <person name="Baker D."/>
            <person name="Gharbi K."/>
            <person name="Hall N."/>
            <person name="Watson M."/>
            <person name="Adriaenssens E.M."/>
            <person name="Foster-Nyarko E."/>
            <person name="Jarju S."/>
            <person name="Secka A."/>
            <person name="Antonio M."/>
            <person name="Oren A."/>
            <person name="Chaudhuri R.R."/>
            <person name="La Ragione R."/>
            <person name="Hildebrand F."/>
            <person name="Pallen M.J."/>
        </authorList>
    </citation>
    <scope>NUCLEOTIDE SEQUENCE</scope>
    <source>
        <strain evidence="1">B3-4054</strain>
    </source>
</reference>
<evidence type="ECO:0000313" key="2">
    <source>
        <dbReference type="Proteomes" id="UP000823616"/>
    </source>
</evidence>
<accession>A0A9D9EQQ1</accession>
<dbReference type="EMBL" id="JADIMS010000143">
    <property type="protein sequence ID" value="MBO8450965.1"/>
    <property type="molecule type" value="Genomic_DNA"/>
</dbReference>
<dbReference type="Pfam" id="PF07009">
    <property type="entry name" value="NusG_II"/>
    <property type="match status" value="1"/>
</dbReference>
<dbReference type="AlphaFoldDB" id="A0A9D9EQQ1"/>
<proteinExistence type="predicted"/>
<gene>
    <name evidence="1" type="ORF">IAA96_07655</name>
</gene>